<accession>A0A6A6TAP9</accession>
<dbReference type="Proteomes" id="UP000799324">
    <property type="component" value="Unassembled WGS sequence"/>
</dbReference>
<sequence>MRHLLKDGSYVFQRVARNEQYLVHDYPFTSLIEGLHPFPIQLVQFLSYRYRRQNVRTPILRDDALPRASLLCYFRDPRQRPKRTTTNDPKRGLLLPDKHDDEEKDTKFRIMDDNLDDEDEEEREDASWGVEDILTGAIYALIMLLMVLNIDLLTSRFGVTVWDRAGMTSAHGSDLAEVNFCRESSTSIEQDQQIWRYIPTESHDYCTTEILALSATAFEHAKLNADDAIIVDVTKMPRPEEITGGKFLSGTTEEKAEVLDMAEDDAEKGKLRQPVGNSMHAGFGGPWRRAV</sequence>
<dbReference type="OrthoDB" id="3799480at2759"/>
<reference evidence="2" key="1">
    <citation type="journal article" date="2020" name="Stud. Mycol.">
        <title>101 Dothideomycetes genomes: a test case for predicting lifestyles and emergence of pathogens.</title>
        <authorList>
            <person name="Haridas S."/>
            <person name="Albert R."/>
            <person name="Binder M."/>
            <person name="Bloem J."/>
            <person name="Labutti K."/>
            <person name="Salamov A."/>
            <person name="Andreopoulos B."/>
            <person name="Baker S."/>
            <person name="Barry K."/>
            <person name="Bills G."/>
            <person name="Bluhm B."/>
            <person name="Cannon C."/>
            <person name="Castanera R."/>
            <person name="Culley D."/>
            <person name="Daum C."/>
            <person name="Ezra D."/>
            <person name="Gonzalez J."/>
            <person name="Henrissat B."/>
            <person name="Kuo A."/>
            <person name="Liang C."/>
            <person name="Lipzen A."/>
            <person name="Lutzoni F."/>
            <person name="Magnuson J."/>
            <person name="Mondo S."/>
            <person name="Nolan M."/>
            <person name="Ohm R."/>
            <person name="Pangilinan J."/>
            <person name="Park H.-J."/>
            <person name="Ramirez L."/>
            <person name="Alfaro M."/>
            <person name="Sun H."/>
            <person name="Tritt A."/>
            <person name="Yoshinaga Y."/>
            <person name="Zwiers L.-H."/>
            <person name="Turgeon B."/>
            <person name="Goodwin S."/>
            <person name="Spatafora J."/>
            <person name="Crous P."/>
            <person name="Grigoriev I."/>
        </authorList>
    </citation>
    <scope>NUCLEOTIDE SEQUENCE</scope>
    <source>
        <strain evidence="2">CBS 122681</strain>
    </source>
</reference>
<evidence type="ECO:0000256" key="1">
    <source>
        <dbReference type="SAM" id="MobiDB-lite"/>
    </source>
</evidence>
<dbReference type="AlphaFoldDB" id="A0A6A6TAP9"/>
<evidence type="ECO:0000313" key="2">
    <source>
        <dbReference type="EMBL" id="KAF2655664.1"/>
    </source>
</evidence>
<feature type="region of interest" description="Disordered" evidence="1">
    <location>
        <begin position="80"/>
        <end position="99"/>
    </location>
</feature>
<protein>
    <submittedName>
        <fullName evidence="2">Uncharacterized protein</fullName>
    </submittedName>
</protein>
<proteinExistence type="predicted"/>
<dbReference type="EMBL" id="MU004346">
    <property type="protein sequence ID" value="KAF2655664.1"/>
    <property type="molecule type" value="Genomic_DNA"/>
</dbReference>
<gene>
    <name evidence="2" type="ORF">K491DRAFT_692727</name>
</gene>
<name>A0A6A6TAP9_9PLEO</name>
<organism evidence="2 3">
    <name type="scientific">Lophiostoma macrostomum CBS 122681</name>
    <dbReference type="NCBI Taxonomy" id="1314788"/>
    <lineage>
        <taxon>Eukaryota</taxon>
        <taxon>Fungi</taxon>
        <taxon>Dikarya</taxon>
        <taxon>Ascomycota</taxon>
        <taxon>Pezizomycotina</taxon>
        <taxon>Dothideomycetes</taxon>
        <taxon>Pleosporomycetidae</taxon>
        <taxon>Pleosporales</taxon>
        <taxon>Lophiostomataceae</taxon>
        <taxon>Lophiostoma</taxon>
    </lineage>
</organism>
<feature type="compositionally biased region" description="Basic and acidic residues" evidence="1">
    <location>
        <begin position="88"/>
        <end position="99"/>
    </location>
</feature>
<evidence type="ECO:0000313" key="3">
    <source>
        <dbReference type="Proteomes" id="UP000799324"/>
    </source>
</evidence>
<feature type="compositionally biased region" description="Acidic residues" evidence="1">
    <location>
        <begin position="113"/>
        <end position="124"/>
    </location>
</feature>
<keyword evidence="3" id="KW-1185">Reference proteome</keyword>
<feature type="region of interest" description="Disordered" evidence="1">
    <location>
        <begin position="105"/>
        <end position="124"/>
    </location>
</feature>